<protein>
    <recommendedName>
        <fullName evidence="4">DUF3558 domain-containing protein</fullName>
    </recommendedName>
</protein>
<keyword evidence="3" id="KW-1185">Reference proteome</keyword>
<accession>A0A1Q8CLW8</accession>
<proteinExistence type="predicted"/>
<reference evidence="2 3" key="1">
    <citation type="submission" date="2016-12" db="EMBL/GenBank/DDBJ databases">
        <title>The draft genome sequence of Actinophytocola sp. 11-183.</title>
        <authorList>
            <person name="Wang W."/>
            <person name="Yuan L."/>
        </authorList>
    </citation>
    <scope>NUCLEOTIDE SEQUENCE [LARGE SCALE GENOMIC DNA]</scope>
    <source>
        <strain evidence="2 3">11-183</strain>
    </source>
</reference>
<comment type="caution">
    <text evidence="2">The sequence shown here is derived from an EMBL/GenBank/DDBJ whole genome shotgun (WGS) entry which is preliminary data.</text>
</comment>
<dbReference type="InterPro" id="IPR024520">
    <property type="entry name" value="DUF3558"/>
</dbReference>
<dbReference type="RefSeq" id="WP_075127641.1">
    <property type="nucleotide sequence ID" value="NZ_MSIE01000042.1"/>
</dbReference>
<evidence type="ECO:0000313" key="3">
    <source>
        <dbReference type="Proteomes" id="UP000185596"/>
    </source>
</evidence>
<feature type="region of interest" description="Disordered" evidence="1">
    <location>
        <begin position="18"/>
        <end position="43"/>
    </location>
</feature>
<organism evidence="2 3">
    <name type="scientific">Actinophytocola xanthii</name>
    <dbReference type="NCBI Taxonomy" id="1912961"/>
    <lineage>
        <taxon>Bacteria</taxon>
        <taxon>Bacillati</taxon>
        <taxon>Actinomycetota</taxon>
        <taxon>Actinomycetes</taxon>
        <taxon>Pseudonocardiales</taxon>
        <taxon>Pseudonocardiaceae</taxon>
    </lineage>
</organism>
<sequence length="194" mass="20334">MRPLLVIAMVLTAAMSTGCSDEPAPGPESGAGPSLSVPPVPEPLDAERFREAPCELLSARQASELGLPVTAQERSAGRPTCVLRPADQDPLDTVTIRFQSSTGLAGIARQCANSAECDFWGVDTIEGYPVIRANGDLESTYGLCRLFLGVADDTAILIADGDVATAGRTETEGGPRCDRADRTAAFVINTLEGR</sequence>
<evidence type="ECO:0000256" key="1">
    <source>
        <dbReference type="SAM" id="MobiDB-lite"/>
    </source>
</evidence>
<dbReference type="PROSITE" id="PS51257">
    <property type="entry name" value="PROKAR_LIPOPROTEIN"/>
    <property type="match status" value="1"/>
</dbReference>
<dbReference type="EMBL" id="MSIE01000042">
    <property type="protein sequence ID" value="OLF15340.1"/>
    <property type="molecule type" value="Genomic_DNA"/>
</dbReference>
<dbReference type="AlphaFoldDB" id="A0A1Q8CLW8"/>
<dbReference type="Proteomes" id="UP000185596">
    <property type="component" value="Unassembled WGS sequence"/>
</dbReference>
<evidence type="ECO:0000313" key="2">
    <source>
        <dbReference type="EMBL" id="OLF15340.1"/>
    </source>
</evidence>
<gene>
    <name evidence="2" type="ORF">BU204_22100</name>
</gene>
<name>A0A1Q8CLW8_9PSEU</name>
<evidence type="ECO:0008006" key="4">
    <source>
        <dbReference type="Google" id="ProtNLM"/>
    </source>
</evidence>
<dbReference type="STRING" id="1912961.BU204_22100"/>
<dbReference type="Pfam" id="PF12079">
    <property type="entry name" value="DUF3558"/>
    <property type="match status" value="1"/>
</dbReference>